<feature type="signal peptide" evidence="1">
    <location>
        <begin position="1"/>
        <end position="25"/>
    </location>
</feature>
<name>A0ABW0NU18_9HYPH</name>
<dbReference type="InterPro" id="IPR009078">
    <property type="entry name" value="Ferritin-like_SF"/>
</dbReference>
<feature type="domain" description="DUF305" evidence="2">
    <location>
        <begin position="31"/>
        <end position="125"/>
    </location>
</feature>
<dbReference type="Pfam" id="PF03713">
    <property type="entry name" value="DUF305"/>
    <property type="match status" value="1"/>
</dbReference>
<dbReference type="InterPro" id="IPR005183">
    <property type="entry name" value="DUF305_CopM-like"/>
</dbReference>
<protein>
    <submittedName>
        <fullName evidence="3">DUF305 domain-containing protein</fullName>
    </submittedName>
</protein>
<dbReference type="Proteomes" id="UP001596060">
    <property type="component" value="Unassembled WGS sequence"/>
</dbReference>
<dbReference type="EMBL" id="JBHSLU010000004">
    <property type="protein sequence ID" value="MFC5503976.1"/>
    <property type="molecule type" value="Genomic_DNA"/>
</dbReference>
<sequence length="130" mass="13451">MTVSVSTRLALGLVAALALGGTALAQQHQGHGSHGGHGAPAAKAGDSAATTAYKAANAKMHKDMDIAFTGDADADFVRGMIPHHQGAIDMARVMLAHGKDPALKKLATSIIADQEKEIAMMRDWLKANGK</sequence>
<keyword evidence="4" id="KW-1185">Reference proteome</keyword>
<evidence type="ECO:0000259" key="2">
    <source>
        <dbReference type="Pfam" id="PF03713"/>
    </source>
</evidence>
<accession>A0ABW0NU18</accession>
<gene>
    <name evidence="3" type="ORF">ACFPN9_01745</name>
</gene>
<dbReference type="RefSeq" id="WP_066734323.1">
    <property type="nucleotide sequence ID" value="NZ_JBHSLU010000004.1"/>
</dbReference>
<proteinExistence type="predicted"/>
<feature type="chain" id="PRO_5047107456" evidence="1">
    <location>
        <begin position="26"/>
        <end position="130"/>
    </location>
</feature>
<dbReference type="SUPFAM" id="SSF47240">
    <property type="entry name" value="Ferritin-like"/>
    <property type="match status" value="1"/>
</dbReference>
<keyword evidence="1" id="KW-0732">Signal</keyword>
<organism evidence="3 4">
    <name type="scientific">Bosea massiliensis</name>
    <dbReference type="NCBI Taxonomy" id="151419"/>
    <lineage>
        <taxon>Bacteria</taxon>
        <taxon>Pseudomonadati</taxon>
        <taxon>Pseudomonadota</taxon>
        <taxon>Alphaproteobacteria</taxon>
        <taxon>Hyphomicrobiales</taxon>
        <taxon>Boseaceae</taxon>
        <taxon>Bosea</taxon>
    </lineage>
</organism>
<dbReference type="PANTHER" id="PTHR36933:SF1">
    <property type="entry name" value="SLL0788 PROTEIN"/>
    <property type="match status" value="1"/>
</dbReference>
<dbReference type="Gene3D" id="1.20.1260.10">
    <property type="match status" value="1"/>
</dbReference>
<dbReference type="InterPro" id="IPR012347">
    <property type="entry name" value="Ferritin-like"/>
</dbReference>
<dbReference type="PANTHER" id="PTHR36933">
    <property type="entry name" value="SLL0788 PROTEIN"/>
    <property type="match status" value="1"/>
</dbReference>
<evidence type="ECO:0000313" key="3">
    <source>
        <dbReference type="EMBL" id="MFC5503976.1"/>
    </source>
</evidence>
<evidence type="ECO:0000256" key="1">
    <source>
        <dbReference type="SAM" id="SignalP"/>
    </source>
</evidence>
<evidence type="ECO:0000313" key="4">
    <source>
        <dbReference type="Proteomes" id="UP001596060"/>
    </source>
</evidence>
<reference evidence="4" key="1">
    <citation type="journal article" date="2019" name="Int. J. Syst. Evol. Microbiol.">
        <title>The Global Catalogue of Microorganisms (GCM) 10K type strain sequencing project: providing services to taxonomists for standard genome sequencing and annotation.</title>
        <authorList>
            <consortium name="The Broad Institute Genomics Platform"/>
            <consortium name="The Broad Institute Genome Sequencing Center for Infectious Disease"/>
            <person name="Wu L."/>
            <person name="Ma J."/>
        </authorList>
    </citation>
    <scope>NUCLEOTIDE SEQUENCE [LARGE SCALE GENOMIC DNA]</scope>
    <source>
        <strain evidence="4">CCUG 43117</strain>
    </source>
</reference>
<comment type="caution">
    <text evidence="3">The sequence shown here is derived from an EMBL/GenBank/DDBJ whole genome shotgun (WGS) entry which is preliminary data.</text>
</comment>